<dbReference type="Proteomes" id="UP000071392">
    <property type="component" value="Unassembled WGS sequence"/>
</dbReference>
<gene>
    <name evidence="3" type="ORF">AXK12_01550</name>
</gene>
<keyword evidence="4" id="KW-1185">Reference proteome</keyword>
<dbReference type="NCBIfam" id="NF011405">
    <property type="entry name" value="PRK14830.1"/>
    <property type="match status" value="1"/>
</dbReference>
<dbReference type="PANTHER" id="PTHR10291:SF0">
    <property type="entry name" value="DEHYDRODOLICHYL DIPHOSPHATE SYNTHASE 2"/>
    <property type="match status" value="1"/>
</dbReference>
<dbReference type="PANTHER" id="PTHR10291">
    <property type="entry name" value="DEHYDRODOLICHYL DIPHOSPHATE SYNTHASE FAMILY MEMBER"/>
    <property type="match status" value="1"/>
</dbReference>
<evidence type="ECO:0000256" key="2">
    <source>
        <dbReference type="HAMAP-Rule" id="MF_01139"/>
    </source>
</evidence>
<comment type="cofactor">
    <cofactor evidence="2">
        <name>Mg(2+)</name>
        <dbReference type="ChEBI" id="CHEBI:18420"/>
    </cofactor>
    <text evidence="2">Binds 2 magnesium ions per subunit.</text>
</comment>
<sequence>MAEPAVPHATHQVPAHIAIIMDGNGRWAQQRGLPRIEGHRRGVETVRRIIDATREFGVRMLTLYAFSAENWRRPQDEVGALMRLLELYLKRELKTFVKNRIQLRTIGRTHELPPGAQRQLARTIKATRDFSDYTLTLALNYGSRSEVVDAAHSYAAALAAGEISPSDRSWESFSRHLYTGDLPDPDLVIRTSGETRLSNFLLLQAAYAEFVFTPVLWPDFGRDDLAQAIAEYSRRERRYGKTSAQCGGSDEQ</sequence>
<feature type="active site" description="Proton acceptor" evidence="2">
    <location>
        <position position="70"/>
    </location>
</feature>
<comment type="subunit">
    <text evidence="2">Homodimer.</text>
</comment>
<dbReference type="GO" id="GO:0008834">
    <property type="term" value="F:ditrans,polycis-undecaprenyl-diphosphate synthase [(2E,6E)-farnesyl-diphosphate specific] activity"/>
    <property type="evidence" value="ECO:0007669"/>
    <property type="project" value="TreeGrafter"/>
</dbReference>
<feature type="binding site" evidence="2">
    <location>
        <position position="22"/>
    </location>
    <ligand>
        <name>Mg(2+)</name>
        <dbReference type="ChEBI" id="CHEBI:18420"/>
    </ligand>
</feature>
<comment type="similarity">
    <text evidence="2">Belongs to the UPP synthase family.</text>
</comment>
<comment type="function">
    <text evidence="2">Catalyzes the condensation of isopentenyl diphosphate (IPP) with allylic pyrophosphates generating different type of terpenoids.</text>
</comment>
<feature type="binding site" evidence="2">
    <location>
        <position position="209"/>
    </location>
    <ligand>
        <name>Mg(2+)</name>
        <dbReference type="ChEBI" id="CHEBI:18420"/>
    </ligand>
</feature>
<feature type="binding site" evidence="2">
    <location>
        <position position="190"/>
    </location>
    <ligand>
        <name>substrate</name>
    </ligand>
</feature>
<dbReference type="Gene3D" id="3.40.1180.10">
    <property type="entry name" value="Decaprenyl diphosphate synthase-like"/>
    <property type="match status" value="1"/>
</dbReference>
<dbReference type="NCBIfam" id="TIGR00055">
    <property type="entry name" value="uppS"/>
    <property type="match status" value="1"/>
</dbReference>
<feature type="active site" evidence="2">
    <location>
        <position position="22"/>
    </location>
</feature>
<evidence type="ECO:0000256" key="1">
    <source>
        <dbReference type="ARBA" id="ARBA00022679"/>
    </source>
</evidence>
<dbReference type="GO" id="GO:0005829">
    <property type="term" value="C:cytosol"/>
    <property type="evidence" value="ECO:0007669"/>
    <property type="project" value="TreeGrafter"/>
</dbReference>
<name>A0A139ST53_9BACT</name>
<organism evidence="3 4">
    <name type="scientific">Cephaloticoccus capnophilus</name>
    <dbReference type="NCBI Taxonomy" id="1548208"/>
    <lineage>
        <taxon>Bacteria</taxon>
        <taxon>Pseudomonadati</taxon>
        <taxon>Verrucomicrobiota</taxon>
        <taxon>Opitutia</taxon>
        <taxon>Opitutales</taxon>
        <taxon>Opitutaceae</taxon>
        <taxon>Cephaloticoccus</taxon>
    </lineage>
</organism>
<dbReference type="InterPro" id="IPR018520">
    <property type="entry name" value="UPP_synth-like_CS"/>
</dbReference>
<dbReference type="RefSeq" id="WP_068710914.1">
    <property type="nucleotide sequence ID" value="NZ_LSZP01000005.1"/>
</dbReference>
<feature type="binding site" evidence="2">
    <location>
        <position position="71"/>
    </location>
    <ligand>
        <name>substrate</name>
    </ligand>
</feature>
<feature type="binding site" evidence="2">
    <location>
        <position position="39"/>
    </location>
    <ligand>
        <name>substrate</name>
    </ligand>
</feature>
<dbReference type="Pfam" id="PF01255">
    <property type="entry name" value="Prenyltransf"/>
    <property type="match status" value="1"/>
</dbReference>
<feature type="binding site" evidence="2">
    <location>
        <position position="73"/>
    </location>
    <ligand>
        <name>substrate</name>
    </ligand>
</feature>
<dbReference type="PROSITE" id="PS01066">
    <property type="entry name" value="UPP_SYNTHASE"/>
    <property type="match status" value="1"/>
</dbReference>
<dbReference type="GO" id="GO:0016094">
    <property type="term" value="P:polyprenol biosynthetic process"/>
    <property type="evidence" value="ECO:0007669"/>
    <property type="project" value="TreeGrafter"/>
</dbReference>
<feature type="binding site" evidence="2">
    <location>
        <begin position="67"/>
        <end position="69"/>
    </location>
    <ligand>
        <name>substrate</name>
    </ligand>
</feature>
<feature type="binding site" evidence="2">
    <location>
        <begin position="23"/>
        <end position="26"/>
    </location>
    <ligand>
        <name>substrate</name>
    </ligand>
</feature>
<dbReference type="AlphaFoldDB" id="A0A139ST53"/>
<keyword evidence="1 2" id="KW-0808">Transferase</keyword>
<dbReference type="InterPro" id="IPR001441">
    <property type="entry name" value="UPP_synth-like"/>
</dbReference>
<dbReference type="FunFam" id="3.40.1180.10:FF:000001">
    <property type="entry name" value="(2E,6E)-farnesyl-diphosphate-specific ditrans,polycis-undecaprenyl-diphosphate synthase"/>
    <property type="match status" value="1"/>
</dbReference>
<evidence type="ECO:0000313" key="4">
    <source>
        <dbReference type="Proteomes" id="UP000071392"/>
    </source>
</evidence>
<dbReference type="STRING" id="1548208.AXK12_01550"/>
<feature type="binding site" evidence="2">
    <location>
        <begin position="196"/>
        <end position="198"/>
    </location>
    <ligand>
        <name>substrate</name>
    </ligand>
</feature>
<dbReference type="GO" id="GO:0000287">
    <property type="term" value="F:magnesium ion binding"/>
    <property type="evidence" value="ECO:0007669"/>
    <property type="project" value="UniProtKB-UniRule"/>
</dbReference>
<dbReference type="SUPFAM" id="SSF64005">
    <property type="entry name" value="Undecaprenyl diphosphate synthase"/>
    <property type="match status" value="1"/>
</dbReference>
<feature type="binding site" evidence="2">
    <location>
        <position position="35"/>
    </location>
    <ligand>
        <name>substrate</name>
    </ligand>
</feature>
<comment type="caution">
    <text evidence="3">The sequence shown here is derived from an EMBL/GenBank/DDBJ whole genome shotgun (WGS) entry which is preliminary data.</text>
</comment>
<proteinExistence type="inferred from homology"/>
<reference evidence="3 4" key="1">
    <citation type="submission" date="2016-02" db="EMBL/GenBank/DDBJ databases">
        <authorList>
            <person name="Wen L."/>
            <person name="He K."/>
            <person name="Yang H."/>
        </authorList>
    </citation>
    <scope>NUCLEOTIDE SEQUENCE [LARGE SCALE GENOMIC DNA]</scope>
    <source>
        <strain evidence="3 4">CV41</strain>
    </source>
</reference>
<dbReference type="EMBL" id="LSZP01000005">
    <property type="protein sequence ID" value="KXU37650.1"/>
    <property type="molecule type" value="Genomic_DNA"/>
</dbReference>
<evidence type="ECO:0000313" key="3">
    <source>
        <dbReference type="EMBL" id="KXU37650.1"/>
    </source>
</evidence>
<accession>A0A139ST53</accession>
<feature type="binding site" evidence="2">
    <location>
        <position position="27"/>
    </location>
    <ligand>
        <name>substrate</name>
    </ligand>
</feature>
<keyword evidence="2" id="KW-0479">Metal-binding</keyword>
<keyword evidence="2" id="KW-0460">Magnesium</keyword>
<protein>
    <recommendedName>
        <fullName evidence="2">Isoprenyl transferase</fullName>
        <ecNumber evidence="2">2.5.1.-</ecNumber>
    </recommendedName>
</protein>
<dbReference type="HAMAP" id="MF_01139">
    <property type="entry name" value="ISPT"/>
    <property type="match status" value="1"/>
</dbReference>
<dbReference type="EC" id="2.5.1.-" evidence="2"/>
<dbReference type="CDD" id="cd00475">
    <property type="entry name" value="Cis_IPPS"/>
    <property type="match status" value="1"/>
</dbReference>
<dbReference type="InterPro" id="IPR036424">
    <property type="entry name" value="UPP_synth-like_sf"/>
</dbReference>